<keyword evidence="2" id="KW-1185">Reference proteome</keyword>
<dbReference type="EMBL" id="KK841404">
    <property type="protein sequence ID" value="KFP83809.1"/>
    <property type="molecule type" value="Genomic_DNA"/>
</dbReference>
<accession>A0A091N4G8</accession>
<evidence type="ECO:0000313" key="2">
    <source>
        <dbReference type="Proteomes" id="UP000053537"/>
    </source>
</evidence>
<feature type="non-terminal residue" evidence="1">
    <location>
        <position position="1"/>
    </location>
</feature>
<dbReference type="Proteomes" id="UP000053537">
    <property type="component" value="Unassembled WGS sequence"/>
</dbReference>
<gene>
    <name evidence="1" type="ORF">N310_05140</name>
</gene>
<evidence type="ECO:0000313" key="1">
    <source>
        <dbReference type="EMBL" id="KFP83809.1"/>
    </source>
</evidence>
<proteinExistence type="predicted"/>
<dbReference type="Gene3D" id="1.10.287.210">
    <property type="match status" value="1"/>
</dbReference>
<sequence>AAIDFLLLAQGHSCDEFDGMCCFNLSSHGQSIQKQLKWLRDHAQKIKIMDDPLGQWFFSL</sequence>
<reference evidence="1 2" key="1">
    <citation type="submission" date="2014-04" db="EMBL/GenBank/DDBJ databases">
        <title>Genome evolution of avian class.</title>
        <authorList>
            <person name="Zhang G."/>
            <person name="Li C."/>
        </authorList>
    </citation>
    <scope>NUCLEOTIDE SEQUENCE [LARGE SCALE GENOMIC DNA]</scope>
    <source>
        <strain evidence="1">BGI_N310</strain>
    </source>
</reference>
<dbReference type="AlphaFoldDB" id="A0A091N4G8"/>
<feature type="non-terminal residue" evidence="1">
    <location>
        <position position="60"/>
    </location>
</feature>
<organism evidence="1 2">
    <name type="scientific">Acanthisitta chloris</name>
    <name type="common">rifleman</name>
    <dbReference type="NCBI Taxonomy" id="57068"/>
    <lineage>
        <taxon>Eukaryota</taxon>
        <taxon>Metazoa</taxon>
        <taxon>Chordata</taxon>
        <taxon>Craniata</taxon>
        <taxon>Vertebrata</taxon>
        <taxon>Euteleostomi</taxon>
        <taxon>Archelosauria</taxon>
        <taxon>Archosauria</taxon>
        <taxon>Dinosauria</taxon>
        <taxon>Saurischia</taxon>
        <taxon>Theropoda</taxon>
        <taxon>Coelurosauria</taxon>
        <taxon>Aves</taxon>
        <taxon>Neognathae</taxon>
        <taxon>Neoaves</taxon>
        <taxon>Telluraves</taxon>
        <taxon>Australaves</taxon>
        <taxon>Passeriformes</taxon>
        <taxon>Acanthisittidae</taxon>
        <taxon>Acanthisitta</taxon>
    </lineage>
</organism>
<name>A0A091N4G8_9PASS</name>
<protein>
    <submittedName>
        <fullName evidence="1">Uncharacterized protein</fullName>
    </submittedName>
</protein>
<dbReference type="SUPFAM" id="SSF58069">
    <property type="entry name" value="Virus ectodomain"/>
    <property type="match status" value="1"/>
</dbReference>